<dbReference type="AlphaFoldDB" id="A0A0A3IPW9"/>
<reference evidence="2 3" key="1">
    <citation type="submission" date="2014-02" db="EMBL/GenBank/DDBJ databases">
        <title>Draft genome sequence of Lysinibacillus manganicus DSM 26584T.</title>
        <authorList>
            <person name="Zhang F."/>
            <person name="Wang G."/>
            <person name="Zhang L."/>
        </authorList>
    </citation>
    <scope>NUCLEOTIDE SEQUENCE [LARGE SCALE GENOMIC DNA]</scope>
    <source>
        <strain evidence="2 3">DSM 26584</strain>
    </source>
</reference>
<feature type="transmembrane region" description="Helical" evidence="1">
    <location>
        <begin position="61"/>
        <end position="79"/>
    </location>
</feature>
<dbReference type="OrthoDB" id="2974224at2"/>
<evidence type="ECO:0000313" key="2">
    <source>
        <dbReference type="EMBL" id="KGR76882.1"/>
    </source>
</evidence>
<name>A0A0A3IPW9_9BACL</name>
<keyword evidence="3" id="KW-1185">Reference proteome</keyword>
<keyword evidence="1" id="KW-0812">Transmembrane</keyword>
<accession>A0A0A3IPW9</accession>
<evidence type="ECO:0000313" key="3">
    <source>
        <dbReference type="Proteomes" id="UP000030416"/>
    </source>
</evidence>
<dbReference type="RefSeq" id="WP_036188877.1">
    <property type="nucleotide sequence ID" value="NZ_AVDA01000023.1"/>
</dbReference>
<keyword evidence="1" id="KW-0472">Membrane</keyword>
<dbReference type="Proteomes" id="UP000030416">
    <property type="component" value="Unassembled WGS sequence"/>
</dbReference>
<sequence>MNRYLSLIALILIYSFCCHFLYDYPQSIVDEEIYLVDNQIPDYPIDDNGKLKDFNLTPQTVLVLIILSITSSFSLFAALTRRLMLLTTIFYQSNYLINSLK</sequence>
<dbReference type="EMBL" id="JPVN01000023">
    <property type="protein sequence ID" value="KGR76882.1"/>
    <property type="molecule type" value="Genomic_DNA"/>
</dbReference>
<proteinExistence type="predicted"/>
<evidence type="ECO:0000256" key="1">
    <source>
        <dbReference type="SAM" id="Phobius"/>
    </source>
</evidence>
<keyword evidence="1" id="KW-1133">Transmembrane helix</keyword>
<gene>
    <name evidence="2" type="ORF">CD29_16210</name>
</gene>
<protein>
    <submittedName>
        <fullName evidence="2">Uncharacterized protein</fullName>
    </submittedName>
</protein>
<comment type="caution">
    <text evidence="2">The sequence shown here is derived from an EMBL/GenBank/DDBJ whole genome shotgun (WGS) entry which is preliminary data.</text>
</comment>
<organism evidence="2 3">
    <name type="scientific">Ureibacillus manganicus DSM 26584</name>
    <dbReference type="NCBI Taxonomy" id="1384049"/>
    <lineage>
        <taxon>Bacteria</taxon>
        <taxon>Bacillati</taxon>
        <taxon>Bacillota</taxon>
        <taxon>Bacilli</taxon>
        <taxon>Bacillales</taxon>
        <taxon>Caryophanaceae</taxon>
        <taxon>Ureibacillus</taxon>
    </lineage>
</organism>